<protein>
    <submittedName>
        <fullName evidence="2">Uncharacterized protein</fullName>
    </submittedName>
</protein>
<name>A0ABR4B981_9LECA</name>
<evidence type="ECO:0000313" key="2">
    <source>
        <dbReference type="EMBL" id="KAL2054399.1"/>
    </source>
</evidence>
<feature type="compositionally biased region" description="Polar residues" evidence="1">
    <location>
        <begin position="13"/>
        <end position="32"/>
    </location>
</feature>
<keyword evidence="3" id="KW-1185">Reference proteome</keyword>
<proteinExistence type="predicted"/>
<gene>
    <name evidence="2" type="ORF">ABVK25_005147</name>
</gene>
<feature type="compositionally biased region" description="Basic and acidic residues" evidence="1">
    <location>
        <begin position="85"/>
        <end position="96"/>
    </location>
</feature>
<organism evidence="2 3">
    <name type="scientific">Lepraria finkii</name>
    <dbReference type="NCBI Taxonomy" id="1340010"/>
    <lineage>
        <taxon>Eukaryota</taxon>
        <taxon>Fungi</taxon>
        <taxon>Dikarya</taxon>
        <taxon>Ascomycota</taxon>
        <taxon>Pezizomycotina</taxon>
        <taxon>Lecanoromycetes</taxon>
        <taxon>OSLEUM clade</taxon>
        <taxon>Lecanoromycetidae</taxon>
        <taxon>Lecanorales</taxon>
        <taxon>Lecanorineae</taxon>
        <taxon>Stereocaulaceae</taxon>
        <taxon>Lepraria</taxon>
    </lineage>
</organism>
<feature type="region of interest" description="Disordered" evidence="1">
    <location>
        <begin position="120"/>
        <end position="156"/>
    </location>
</feature>
<sequence>MAVTNDTLKVPQTKGSNNRSVSPLSEASSGRKSSMHFRRPSLQDLKKVKSQLRLSSAKNQAGPPTPVPSLNTEDAASSTLPASGLRKEPSKRDIAKQYKLSKKVSDLENKLETARRELEQFMSNAPPVPELPARTGRKSFKPGALTSLPSERNMAPKTWRLVEHQLK</sequence>
<dbReference type="Proteomes" id="UP001590951">
    <property type="component" value="Unassembled WGS sequence"/>
</dbReference>
<reference evidence="2 3" key="1">
    <citation type="submission" date="2024-09" db="EMBL/GenBank/DDBJ databases">
        <title>Rethinking Asexuality: The Enigmatic Case of Functional Sexual Genes in Lepraria (Stereocaulaceae).</title>
        <authorList>
            <person name="Doellman M."/>
            <person name="Sun Y."/>
            <person name="Barcenas-Pena A."/>
            <person name="Lumbsch H.T."/>
            <person name="Grewe F."/>
        </authorList>
    </citation>
    <scope>NUCLEOTIDE SEQUENCE [LARGE SCALE GENOMIC DNA]</scope>
    <source>
        <strain evidence="2 3">Grewe 0041</strain>
    </source>
</reference>
<feature type="compositionally biased region" description="Polar residues" evidence="1">
    <location>
        <begin position="68"/>
        <end position="81"/>
    </location>
</feature>
<feature type="region of interest" description="Disordered" evidence="1">
    <location>
        <begin position="1"/>
        <end position="97"/>
    </location>
</feature>
<dbReference type="EMBL" id="JBHFEH010000015">
    <property type="protein sequence ID" value="KAL2054399.1"/>
    <property type="molecule type" value="Genomic_DNA"/>
</dbReference>
<evidence type="ECO:0000313" key="3">
    <source>
        <dbReference type="Proteomes" id="UP001590951"/>
    </source>
</evidence>
<accession>A0ABR4B981</accession>
<evidence type="ECO:0000256" key="1">
    <source>
        <dbReference type="SAM" id="MobiDB-lite"/>
    </source>
</evidence>
<comment type="caution">
    <text evidence="2">The sequence shown here is derived from an EMBL/GenBank/DDBJ whole genome shotgun (WGS) entry which is preliminary data.</text>
</comment>